<gene>
    <name evidence="1" type="primary">Nfu_g_1_005315</name>
</gene>
<dbReference type="EMBL" id="HAEI01009035">
    <property type="protein sequence ID" value="SBS06656.1"/>
    <property type="molecule type" value="Transcribed_RNA"/>
</dbReference>
<dbReference type="AlphaFoldDB" id="A0A1A8RKX6"/>
<name>A0A1A8RKX6_9TELE</name>
<organism evidence="1">
    <name type="scientific">Nothobranchius rachovii</name>
    <name type="common">bluefin notho</name>
    <dbReference type="NCBI Taxonomy" id="451742"/>
    <lineage>
        <taxon>Eukaryota</taxon>
        <taxon>Metazoa</taxon>
        <taxon>Chordata</taxon>
        <taxon>Craniata</taxon>
        <taxon>Vertebrata</taxon>
        <taxon>Euteleostomi</taxon>
        <taxon>Actinopterygii</taxon>
        <taxon>Neopterygii</taxon>
        <taxon>Teleostei</taxon>
        <taxon>Neoteleostei</taxon>
        <taxon>Acanthomorphata</taxon>
        <taxon>Ovalentaria</taxon>
        <taxon>Atherinomorphae</taxon>
        <taxon>Cyprinodontiformes</taxon>
        <taxon>Nothobranchiidae</taxon>
        <taxon>Nothobranchius</taxon>
    </lineage>
</organism>
<sequence>WRWGTSWSEGRGAVKRDQGFRSDTLPEEVGVDGLVKQLRTRVFGVSSWVVHVQAKSGGGFTSCSPLQLSKELKNRVGEVVDATVWPGGVPSIECSSEKQRATALVLRE</sequence>
<accession>A0A1A8RKX6</accession>
<reference evidence="1" key="1">
    <citation type="submission" date="2016-05" db="EMBL/GenBank/DDBJ databases">
        <authorList>
            <person name="Lavstsen T."/>
            <person name="Jespersen J.S."/>
        </authorList>
    </citation>
    <scope>NUCLEOTIDE SEQUENCE</scope>
    <source>
        <tissue evidence="1">Brain</tissue>
    </source>
</reference>
<evidence type="ECO:0000313" key="1">
    <source>
        <dbReference type="EMBL" id="SBS06656.1"/>
    </source>
</evidence>
<protein>
    <submittedName>
        <fullName evidence="1">Uncharacterized protein</fullName>
    </submittedName>
</protein>
<proteinExistence type="predicted"/>
<reference evidence="1" key="2">
    <citation type="submission" date="2016-06" db="EMBL/GenBank/DDBJ databases">
        <title>The genome of a short-lived fish provides insights into sex chromosome evolution and the genetic control of aging.</title>
        <authorList>
            <person name="Reichwald K."/>
            <person name="Felder M."/>
            <person name="Petzold A."/>
            <person name="Koch P."/>
            <person name="Groth M."/>
            <person name="Platzer M."/>
        </authorList>
    </citation>
    <scope>NUCLEOTIDE SEQUENCE</scope>
    <source>
        <tissue evidence="1">Brain</tissue>
    </source>
</reference>
<feature type="non-terminal residue" evidence="1">
    <location>
        <position position="1"/>
    </location>
</feature>
<feature type="non-terminal residue" evidence="1">
    <location>
        <position position="108"/>
    </location>
</feature>